<accession>A0A9P5ZBB1</accession>
<gene>
    <name evidence="2" type="ORF">BDN70DRAFT_707202</name>
</gene>
<evidence type="ECO:0000313" key="2">
    <source>
        <dbReference type="EMBL" id="KAF9485067.1"/>
    </source>
</evidence>
<dbReference type="AlphaFoldDB" id="A0A9P5ZBB1"/>
<dbReference type="EMBL" id="MU155138">
    <property type="protein sequence ID" value="KAF9485067.1"/>
    <property type="molecule type" value="Genomic_DNA"/>
</dbReference>
<comment type="caution">
    <text evidence="2">The sequence shown here is derived from an EMBL/GenBank/DDBJ whole genome shotgun (WGS) entry which is preliminary data.</text>
</comment>
<reference evidence="2" key="1">
    <citation type="submission" date="2020-11" db="EMBL/GenBank/DDBJ databases">
        <authorList>
            <consortium name="DOE Joint Genome Institute"/>
            <person name="Ahrendt S."/>
            <person name="Riley R."/>
            <person name="Andreopoulos W."/>
            <person name="Labutti K."/>
            <person name="Pangilinan J."/>
            <person name="Ruiz-Duenas F.J."/>
            <person name="Barrasa J.M."/>
            <person name="Sanchez-Garcia M."/>
            <person name="Camarero S."/>
            <person name="Miyauchi S."/>
            <person name="Serrano A."/>
            <person name="Linde D."/>
            <person name="Babiker R."/>
            <person name="Drula E."/>
            <person name="Ayuso-Fernandez I."/>
            <person name="Pacheco R."/>
            <person name="Padilla G."/>
            <person name="Ferreira P."/>
            <person name="Barriuso J."/>
            <person name="Kellner H."/>
            <person name="Castanera R."/>
            <person name="Alfaro M."/>
            <person name="Ramirez L."/>
            <person name="Pisabarro A.G."/>
            <person name="Kuo A."/>
            <person name="Tritt A."/>
            <person name="Lipzen A."/>
            <person name="He G."/>
            <person name="Yan M."/>
            <person name="Ng V."/>
            <person name="Cullen D."/>
            <person name="Martin F."/>
            <person name="Rosso M.-N."/>
            <person name="Henrissat B."/>
            <person name="Hibbett D."/>
            <person name="Martinez A.T."/>
            <person name="Grigoriev I.V."/>
        </authorList>
    </citation>
    <scope>NUCLEOTIDE SEQUENCE</scope>
    <source>
        <strain evidence="2">CIRM-BRFM 674</strain>
    </source>
</reference>
<dbReference type="OrthoDB" id="3138711at2759"/>
<organism evidence="2 3">
    <name type="scientific">Pholiota conissans</name>
    <dbReference type="NCBI Taxonomy" id="109636"/>
    <lineage>
        <taxon>Eukaryota</taxon>
        <taxon>Fungi</taxon>
        <taxon>Dikarya</taxon>
        <taxon>Basidiomycota</taxon>
        <taxon>Agaricomycotina</taxon>
        <taxon>Agaricomycetes</taxon>
        <taxon>Agaricomycetidae</taxon>
        <taxon>Agaricales</taxon>
        <taxon>Agaricineae</taxon>
        <taxon>Strophariaceae</taxon>
        <taxon>Pholiota</taxon>
    </lineage>
</organism>
<proteinExistence type="predicted"/>
<dbReference type="Proteomes" id="UP000807469">
    <property type="component" value="Unassembled WGS sequence"/>
</dbReference>
<sequence length="494" mass="56048">MEGLLTPRVEYALFKILDERPSTPSIITSNFREIAIFLPPSQYRSEPVFERVSTTDPFRALRAITMAYLVDALPAYQYVNTPDGESPVEPDLIGPPHDPNAPLIPDEIMFATHHRHSDFDFITLVHDRARVLQFFRWKDYVREHTPKVIAHPNHVLRAVTNEIRIRIPPNAHPIYPYDASELPSETLEHLSTIQRASPLAVAGIDTAFEQSQAFTLAIDSVVSEGTKRGICTVYRCHITSIDNNPVSSPTSLCLKLFDDRLQSLHIPSENDTRWFTQVVSAQMYALNEAFVYEKLRPVQGSVVPWFYGMHQFTLPNGDILYGLLIEFLEGGDLRSEYAKKLSMDEKIQTIQSCRHAARVLDVADVRQSDWYTGQVLVHRIPQSKLAHAVLIDFASTTQTWDLDVPKLLDNYYGAFLVLLDWAYEAGFDGTLVWNHFGEPDEWDPITAAVYKRADDKKATNIVARTLFPFIIHSPPPPPPPSSLTRTLNPKFALE</sequence>
<name>A0A9P5ZBB1_9AGAR</name>
<evidence type="ECO:0000313" key="3">
    <source>
        <dbReference type="Proteomes" id="UP000807469"/>
    </source>
</evidence>
<evidence type="ECO:0000256" key="1">
    <source>
        <dbReference type="SAM" id="MobiDB-lite"/>
    </source>
</evidence>
<feature type="region of interest" description="Disordered" evidence="1">
    <location>
        <begin position="472"/>
        <end position="494"/>
    </location>
</feature>
<keyword evidence="3" id="KW-1185">Reference proteome</keyword>
<protein>
    <submittedName>
        <fullName evidence="2">Uncharacterized protein</fullName>
    </submittedName>
</protein>